<keyword evidence="2" id="KW-1185">Reference proteome</keyword>
<dbReference type="Proteomes" id="UP000184268">
    <property type="component" value="Unassembled WGS sequence"/>
</dbReference>
<name>A0A1M5UER5_9GAMM</name>
<protein>
    <submittedName>
        <fullName evidence="1">Uncharacterized protein</fullName>
    </submittedName>
</protein>
<gene>
    <name evidence="1" type="ORF">SAMN02745129_2530</name>
</gene>
<evidence type="ECO:0000313" key="1">
    <source>
        <dbReference type="EMBL" id="SHH61388.1"/>
    </source>
</evidence>
<reference evidence="1 2" key="1">
    <citation type="submission" date="2016-11" db="EMBL/GenBank/DDBJ databases">
        <authorList>
            <person name="Jaros S."/>
            <person name="Januszkiewicz K."/>
            <person name="Wedrychowicz H."/>
        </authorList>
    </citation>
    <scope>NUCLEOTIDE SEQUENCE [LARGE SCALE GENOMIC DNA]</scope>
    <source>
        <strain evidence="1 2">DSM 16917</strain>
    </source>
</reference>
<proteinExistence type="predicted"/>
<dbReference type="STRING" id="299255.SAMN02745129_2530"/>
<sequence length="67" mass="7997">MGERPGEYLPFDMGVDAYRSRLLLEDNPFAEECWQHREWMLGWMDAEETDSDSQYDWGTGQFKQSEK</sequence>
<organism evidence="1 2">
    <name type="scientific">Ferrimonas marina</name>
    <dbReference type="NCBI Taxonomy" id="299255"/>
    <lineage>
        <taxon>Bacteria</taxon>
        <taxon>Pseudomonadati</taxon>
        <taxon>Pseudomonadota</taxon>
        <taxon>Gammaproteobacteria</taxon>
        <taxon>Alteromonadales</taxon>
        <taxon>Ferrimonadaceae</taxon>
        <taxon>Ferrimonas</taxon>
    </lineage>
</organism>
<accession>A0A1M5UER5</accession>
<dbReference type="AlphaFoldDB" id="A0A1M5UER5"/>
<evidence type="ECO:0000313" key="2">
    <source>
        <dbReference type="Proteomes" id="UP000184268"/>
    </source>
</evidence>
<dbReference type="EMBL" id="FQXG01000003">
    <property type="protein sequence ID" value="SHH61388.1"/>
    <property type="molecule type" value="Genomic_DNA"/>
</dbReference>